<protein>
    <submittedName>
        <fullName evidence="1">DUF4265 domain-containing protein</fullName>
    </submittedName>
</protein>
<evidence type="ECO:0000313" key="2">
    <source>
        <dbReference type="Proteomes" id="UP001589890"/>
    </source>
</evidence>
<gene>
    <name evidence="1" type="ORF">ACFFGN_25340</name>
</gene>
<proteinExistence type="predicted"/>
<evidence type="ECO:0000313" key="1">
    <source>
        <dbReference type="EMBL" id="MFC0627423.1"/>
    </source>
</evidence>
<comment type="caution">
    <text evidence="1">The sequence shown here is derived from an EMBL/GenBank/DDBJ whole genome shotgun (WGS) entry which is preliminary data.</text>
</comment>
<reference evidence="1 2" key="1">
    <citation type="submission" date="2024-09" db="EMBL/GenBank/DDBJ databases">
        <authorList>
            <person name="Sun Q."/>
            <person name="Mori K."/>
        </authorList>
    </citation>
    <scope>NUCLEOTIDE SEQUENCE [LARGE SCALE GENOMIC DNA]</scope>
    <source>
        <strain evidence="1 2">CGMCC 1.15906</strain>
    </source>
</reference>
<organism evidence="1 2">
    <name type="scientific">Kribbella deserti</name>
    <dbReference type="NCBI Taxonomy" id="1926257"/>
    <lineage>
        <taxon>Bacteria</taxon>
        <taxon>Bacillati</taxon>
        <taxon>Actinomycetota</taxon>
        <taxon>Actinomycetes</taxon>
        <taxon>Propionibacteriales</taxon>
        <taxon>Kribbellaceae</taxon>
        <taxon>Kribbella</taxon>
    </lineage>
</organism>
<keyword evidence="2" id="KW-1185">Reference proteome</keyword>
<dbReference type="InterPro" id="IPR025361">
    <property type="entry name" value="DUF4265"/>
</dbReference>
<dbReference type="EMBL" id="JBHLTC010000032">
    <property type="protein sequence ID" value="MFC0627423.1"/>
    <property type="molecule type" value="Genomic_DNA"/>
</dbReference>
<dbReference type="Proteomes" id="UP001589890">
    <property type="component" value="Unassembled WGS sequence"/>
</dbReference>
<dbReference type="Pfam" id="PF14085">
    <property type="entry name" value="DUF4265"/>
    <property type="match status" value="1"/>
</dbReference>
<sequence length="156" mass="17564">MAEFRYAAHESPVWRERSNFIVKAALADGDSIDFEQLWARQIADFQFEICCIPFYVPGLALGDAVSTSQDGQYVVTEVVAPSGRFVYRVWFGDTNEAVRETILSDLEGMSLLLEWASPNMLAIDAEYEGAAKQLADYLWPREKAGQIELEGFIFGH</sequence>
<accession>A0ABV6QTD3</accession>
<name>A0ABV6QTD3_9ACTN</name>